<reference evidence="3 4" key="1">
    <citation type="submission" date="2013-02" db="EMBL/GenBank/DDBJ databases">
        <title>The Genome Sequence of Acinetobacter calcoaceticus CIP 81.8.</title>
        <authorList>
            <consortium name="The Broad Institute Genome Sequencing Platform"/>
            <consortium name="The Broad Institute Genome Sequencing Center for Infectious Disease"/>
            <person name="Cerqueira G."/>
            <person name="Feldgarden M."/>
            <person name="Courvalin P."/>
            <person name="Perichon B."/>
            <person name="Grillot-Courvalin C."/>
            <person name="Clermont D."/>
            <person name="Rocha E."/>
            <person name="Yoon E.-J."/>
            <person name="Nemec A."/>
            <person name="Walker B."/>
            <person name="Young S.K."/>
            <person name="Zeng Q."/>
            <person name="Gargeya S."/>
            <person name="Fitzgerald M."/>
            <person name="Haas B."/>
            <person name="Abouelleil A."/>
            <person name="Alvarado L."/>
            <person name="Arachchi H.M."/>
            <person name="Berlin A.M."/>
            <person name="Chapman S.B."/>
            <person name="Dewar J."/>
            <person name="Goldberg J."/>
            <person name="Griggs A."/>
            <person name="Gujja S."/>
            <person name="Hansen M."/>
            <person name="Howarth C."/>
            <person name="Imamovic A."/>
            <person name="Larimer J."/>
            <person name="McCowan C."/>
            <person name="Murphy C."/>
            <person name="Neiman D."/>
            <person name="Pearson M."/>
            <person name="Priest M."/>
            <person name="Roberts A."/>
            <person name="Saif S."/>
            <person name="Shea T."/>
            <person name="Sisk P."/>
            <person name="Sykes S."/>
            <person name="Wortman J."/>
            <person name="Nusbaum C."/>
            <person name="Birren B."/>
        </authorList>
    </citation>
    <scope>NUCLEOTIDE SEQUENCE [LARGE SCALE GENOMIC DNA]</scope>
    <source>
        <strain evidence="3 4">CIP 81.8</strain>
    </source>
</reference>
<organism evidence="3 4">
    <name type="scientific">Acinetobacter calcoaceticus DSM 30006 = CIP 81.8</name>
    <dbReference type="NCBI Taxonomy" id="981331"/>
    <lineage>
        <taxon>Bacteria</taxon>
        <taxon>Pseudomonadati</taxon>
        <taxon>Pseudomonadota</taxon>
        <taxon>Gammaproteobacteria</taxon>
        <taxon>Moraxellales</taxon>
        <taxon>Moraxellaceae</taxon>
        <taxon>Acinetobacter</taxon>
        <taxon>Acinetobacter calcoaceticus/baumannii complex</taxon>
    </lineage>
</organism>
<feature type="domain" description="Glycosyltransferase subfamily 4-like N-terminal" evidence="2">
    <location>
        <begin position="26"/>
        <end position="195"/>
    </location>
</feature>
<dbReference type="EMBL" id="APQI01000006">
    <property type="protein sequence ID" value="ENV97789.1"/>
    <property type="molecule type" value="Genomic_DNA"/>
</dbReference>
<dbReference type="InterPro" id="IPR028098">
    <property type="entry name" value="Glyco_trans_4-like_N"/>
</dbReference>
<evidence type="ECO:0000313" key="4">
    <source>
        <dbReference type="Proteomes" id="UP000013024"/>
    </source>
</evidence>
<dbReference type="RefSeq" id="WP_005049226.1">
    <property type="nucleotide sequence ID" value="NZ_KB849780.1"/>
</dbReference>
<protein>
    <recommendedName>
        <fullName evidence="5">Glycosyl transferase family 1 domain-containing protein</fullName>
    </recommendedName>
</protein>
<dbReference type="SUPFAM" id="SSF53756">
    <property type="entry name" value="UDP-Glycosyltransferase/glycogen phosphorylase"/>
    <property type="match status" value="1"/>
</dbReference>
<dbReference type="GeneID" id="92918204"/>
<name>A0ABN0K4A6_ACICA</name>
<proteinExistence type="predicted"/>
<dbReference type="Gene3D" id="3.40.50.2000">
    <property type="entry name" value="Glycogen Phosphorylase B"/>
    <property type="match status" value="2"/>
</dbReference>
<accession>A0ABN0K4A6</accession>
<dbReference type="Proteomes" id="UP000013024">
    <property type="component" value="Unassembled WGS sequence"/>
</dbReference>
<evidence type="ECO:0000259" key="1">
    <source>
        <dbReference type="Pfam" id="PF00534"/>
    </source>
</evidence>
<gene>
    <name evidence="3" type="ORF">F936_03441</name>
</gene>
<dbReference type="InterPro" id="IPR050194">
    <property type="entry name" value="Glycosyltransferase_grp1"/>
</dbReference>
<evidence type="ECO:0000313" key="3">
    <source>
        <dbReference type="EMBL" id="ENV97789.1"/>
    </source>
</evidence>
<dbReference type="Pfam" id="PF00534">
    <property type="entry name" value="Glycos_transf_1"/>
    <property type="match status" value="1"/>
</dbReference>
<dbReference type="InterPro" id="IPR001296">
    <property type="entry name" value="Glyco_trans_1"/>
</dbReference>
<dbReference type="PANTHER" id="PTHR45947:SF3">
    <property type="entry name" value="SULFOQUINOVOSYL TRANSFERASE SQD2"/>
    <property type="match status" value="1"/>
</dbReference>
<keyword evidence="4" id="KW-1185">Reference proteome</keyword>
<dbReference type="Pfam" id="PF13439">
    <property type="entry name" value="Glyco_transf_4"/>
    <property type="match status" value="1"/>
</dbReference>
<comment type="caution">
    <text evidence="3">The sequence shown here is derived from an EMBL/GenBank/DDBJ whole genome shotgun (WGS) entry which is preliminary data.</text>
</comment>
<evidence type="ECO:0000259" key="2">
    <source>
        <dbReference type="Pfam" id="PF13439"/>
    </source>
</evidence>
<evidence type="ECO:0008006" key="5">
    <source>
        <dbReference type="Google" id="ProtNLM"/>
    </source>
</evidence>
<dbReference type="PANTHER" id="PTHR45947">
    <property type="entry name" value="SULFOQUINOVOSYL TRANSFERASE SQD2"/>
    <property type="match status" value="1"/>
</dbReference>
<sequence length="385" mass="44624">MHILILPSWYPAYQEDIRGCFFRDQALALLKAGNQVGVVTNEFRSLKNWKTIFSYKHGFFYEDDSGINTIRFKTMLWFPKVPFLINTLNTIFGKQGVEKYIEKYGKPDIIHVHSCLYMGEIAQYIKTKYQINYIVTEHSSGYIRDLYTPYQLQVTKEILNNSSCNIAVSSQMAKFFMSKFETSGKWDIIPNIVNPIFFEKSLEEKKSNNNRFKFLNVAFMNENKRQINIVKAYHKLIQQGFINIELDLIGEGEEKSALEKYVKDNMLTNINFLGLKDRYFIAEAMNKSDCFILSSNFETFGVVIIESLASGLPVISTKCGGPEDILEEENGLLVEKNNIAELAEAMVTMLSSKYDKNKIRRSCYEQYSEEAVTMKLKYIYQKFVV</sequence>
<feature type="domain" description="Glycosyl transferase family 1" evidence="1">
    <location>
        <begin position="199"/>
        <end position="360"/>
    </location>
</feature>